<dbReference type="GO" id="GO:0006508">
    <property type="term" value="P:proteolysis"/>
    <property type="evidence" value="ECO:0007669"/>
    <property type="project" value="InterPro"/>
</dbReference>
<keyword evidence="4" id="KW-0159">Chromosome partition</keyword>
<accession>A0A9W8B5K5</accession>
<dbReference type="Proteomes" id="UP001151582">
    <property type="component" value="Unassembled WGS sequence"/>
</dbReference>
<name>A0A9W8B5K5_9FUNG</name>
<keyword evidence="8" id="KW-1185">Reference proteome</keyword>
<feature type="region of interest" description="Disordered" evidence="5">
    <location>
        <begin position="1168"/>
        <end position="1211"/>
    </location>
</feature>
<dbReference type="Pfam" id="PF03568">
    <property type="entry name" value="Separin_C"/>
    <property type="match status" value="1"/>
</dbReference>
<gene>
    <name evidence="7" type="primary">ESP1</name>
    <name evidence="7" type="ORF">H4R34_003775</name>
</gene>
<dbReference type="GO" id="GO:0044732">
    <property type="term" value="C:mitotic spindle pole body"/>
    <property type="evidence" value="ECO:0007669"/>
    <property type="project" value="TreeGrafter"/>
</dbReference>
<dbReference type="PANTHER" id="PTHR12792:SF0">
    <property type="entry name" value="SEPARIN"/>
    <property type="match status" value="1"/>
</dbReference>
<evidence type="ECO:0000256" key="3">
    <source>
        <dbReference type="ARBA" id="ARBA00022801"/>
    </source>
</evidence>
<comment type="catalytic activity">
    <reaction evidence="1">
        <text>All bonds known to be hydrolyzed by this endopeptidase have arginine in P1 and an acidic residue in P4. P6 is often occupied by an acidic residue or by a hydroxy-amino-acid residue, the phosphorylation of which enhances cleavage.</text>
        <dbReference type="EC" id="3.4.22.49"/>
    </reaction>
</comment>
<dbReference type="InterPro" id="IPR019734">
    <property type="entry name" value="TPR_rpt"/>
</dbReference>
<dbReference type="GO" id="GO:0005634">
    <property type="term" value="C:nucleus"/>
    <property type="evidence" value="ECO:0007669"/>
    <property type="project" value="InterPro"/>
</dbReference>
<keyword evidence="3 7" id="KW-0378">Hydrolase</keyword>
<evidence type="ECO:0000256" key="4">
    <source>
        <dbReference type="ARBA" id="ARBA00022829"/>
    </source>
</evidence>
<organism evidence="7 8">
    <name type="scientific">Dimargaris verticillata</name>
    <dbReference type="NCBI Taxonomy" id="2761393"/>
    <lineage>
        <taxon>Eukaryota</taxon>
        <taxon>Fungi</taxon>
        <taxon>Fungi incertae sedis</taxon>
        <taxon>Zoopagomycota</taxon>
        <taxon>Kickxellomycotina</taxon>
        <taxon>Dimargaritomycetes</taxon>
        <taxon>Dimargaritales</taxon>
        <taxon>Dimargaritaceae</taxon>
        <taxon>Dimargaris</taxon>
    </lineage>
</organism>
<sequence length="2225" mass="245787">MALPPIPTTLTAITADYHTQLVSLLAVSAGPAKRTTKVPLPTKSSKAKPAASAARGPYALKVANALLAQLSANRKPQANATLAPQTAKSSAVVNHHALDTIDACLGYLWATESTLKLKPLDLAKLDSNYSTKLIQLGCYERAMARLAALRQRLLATTHPQLTTRPGKSSTLRGKNRPGIAATTAITASHRGRTVRVQPTTTRVTAKTNENQAPSAELTKNKDLVPFVPIKLFQTDATFNLLCITVMTNALRCIAELGGKDRARQWVPYLVRNDGTCYDWCRELRFHDASTAALQMDVYFRVLHRLAALFAAHEEDFVVLKGQALRAFAHCQSFTIAQYVDLALHTAMTVERAFKSQTVQASDAAERLYRFYQLVWAEGAAMPKIADAGSWPKVVEHYLGVALQVSICHIFDIEALYSSVFSRQIVITSDENNNNLAPIRFDLLPSERCNFALTIGHLLANNCDVFPSIWDSVIKSIQYHHASLDNHLATTNKLFPDQSPALLPLLNRMTALSKRAFSAFLAPASSFHNKPARPGKSLTRGQREQLAATIGPYGQGIATLVRALNHLNQSPEQTKSPNLSKALLGVVELGTLCGRLLFDPAQPRSFTLVKPLLDHLVCVCAQCALPDGLHLVSSVCYNFGGSLYQRQSYYLAAAAFSFSLQALQQLIGTNSASPRATLHEADGEVLYRQGAFCVKREQLFKRCELLGACQYADNRYSDAIQTFNQAITYLPHPKLEELYVLHCGNMALADASNDPTALQAHAVIERRARAQFQLLELQPYQPIASIFNTTTWPIASKYQHTLLETELSVLQRYALKHPTHAVQCAIIDYLLAKVDRNQSPVNYARLLLKQVELTWAMPQPTPATFTDLQAVALEPCLALLNDASAQQNTSTEQLANALPHYLAVAYTWRGVLTTHADPMAENRTDDLSRALNTWETLLAPIPPITTGVPSSSILTNARTQIRDPQALYDHLVFVADFCATHGALILSIRALGVQLRLLHLLPDMGASTKALALYTRLGQACLSVGHAEEASRALHRALAISQQRAESLDPGSQSDDSDNDTLLAHLAHAQLLCALGHVSESTAILSKTHTLAQQILCADHSPVPQSAKLPTRPRKPRPKRLDLVVLARAAYTFAQWHFTMGHLPAAVHEATRSFRLLSLVADTLARRQQAVDSRHSASNGDRKSPLGSDPDGLTNAASTATMAPPYPETLPPSRTAVGALAQNFEQSKLDQKYRVLQTTSHWTLQRLLMDVTLFLSQAYACKGAPKEADYFSKFAVEFARAMRAPWLEHEALACQLSLLGQQQEWANGRDVLAKCTTYPLQWHNDYGPMLPAQLSLEVAQWHHRSKEFDRAFLTLTETARKLFAAEPLLHAAWSIKLTSDQAESAHEHGATGGALGQPIPLLPFRLIQYVNTRVVCRASQALIAQSRFDQALTQLTTIQPTVPFTNHQAEILLTQGKIIWGQAQQTLCLAANTTLEYWNQRCVGSTMFQKVAKAARVPSPTQAAIALWKQLGTCLDHLTQAYDIGFQTLPCHTLTELSLLLVTVQCSRLMLVTEAQGLSEYAGAPMLAYHLERGRGIMARREMVARLRKQLIATPVSDYAWPSTTDPVQTVKADTATGMTALSSDDDAMTSPSLRPRRTPTSARSSTKDTDDPFTLTEASYSIGASHTEAPYYTRTLQDYETFDQLTSDAYQAHYIDILPAAWTVCAISIDPGHHAMYLTRYRSQRPPITVRLPMNRFDIRQNQPAQFEYTTAMDTLDDIIQHNNNSSGSGKFCASREDKMQWWRTRKELDERLRRFLLRIQCRWLGGFATWLNAYLYREEGGQSTSTVTLDQISRFKQGWVKLVAMWAIGRCTTRAKAFDLDDECVKLVLALGVGLKSSDDIADNALDDALRWLLDAYRDHGIPLDYDQIDMAEAAAALCALITETMADSANAVPPQSSHTILVLDKYAQPIPWESLPCLRGQPVSRVPCITFIRDRLQWMRARRFEPGTASHDGTLSLTHTLASLSLNAPPMPKLSLPAPLGSLESSDDLATTSKLRLNKDRLYYVVNPEKDLVHTQHTFEPLLTSQPHWDGVVGRPPLDKECELALTKHDIYLYFGHSGGEQYIKGLKVRALPRCAVSLLFGCSSGLLKSVGEFDPYGTSLNYLIAGSPAVVANLWDVTDKDIDRFSRGLMARWGLINDPQHPNRPGSPKSLDEAVCQSRNDCHLTYLIGAAPIVYGVPCYLG</sequence>
<dbReference type="PANTHER" id="PTHR12792">
    <property type="entry name" value="EXTRA SPINDLE POLES 1-RELATED"/>
    <property type="match status" value="1"/>
</dbReference>
<dbReference type="GO" id="GO:0072686">
    <property type="term" value="C:mitotic spindle"/>
    <property type="evidence" value="ECO:0007669"/>
    <property type="project" value="TreeGrafter"/>
</dbReference>
<feature type="compositionally biased region" description="Low complexity" evidence="5">
    <location>
        <begin position="1629"/>
        <end position="1644"/>
    </location>
</feature>
<dbReference type="EC" id="3.4.22.49" evidence="2"/>
<proteinExistence type="predicted"/>
<evidence type="ECO:0000313" key="7">
    <source>
        <dbReference type="EMBL" id="KAJ1976970.1"/>
    </source>
</evidence>
<dbReference type="PROSITE" id="PS51700">
    <property type="entry name" value="SEPARIN"/>
    <property type="match status" value="1"/>
</dbReference>
<dbReference type="SMART" id="SM00028">
    <property type="entry name" value="TPR"/>
    <property type="match status" value="3"/>
</dbReference>
<feature type="domain" description="Peptidase C50" evidence="6">
    <location>
        <begin position="2041"/>
        <end position="2136"/>
    </location>
</feature>
<feature type="compositionally biased region" description="Basic and acidic residues" evidence="5">
    <location>
        <begin position="1171"/>
        <end position="1183"/>
    </location>
</feature>
<comment type="caution">
    <text evidence="7">The sequence shown here is derived from an EMBL/GenBank/DDBJ whole genome shotgun (WGS) entry which is preliminary data.</text>
</comment>
<dbReference type="OrthoDB" id="10255632at2759"/>
<dbReference type="InterPro" id="IPR011990">
    <property type="entry name" value="TPR-like_helical_dom_sf"/>
</dbReference>
<dbReference type="SUPFAM" id="SSF48452">
    <property type="entry name" value="TPR-like"/>
    <property type="match status" value="1"/>
</dbReference>
<dbReference type="EMBL" id="JANBQB010000384">
    <property type="protein sequence ID" value="KAJ1976970.1"/>
    <property type="molecule type" value="Genomic_DNA"/>
</dbReference>
<dbReference type="InterPro" id="IPR005314">
    <property type="entry name" value="Peptidase_C50"/>
</dbReference>
<evidence type="ECO:0000256" key="2">
    <source>
        <dbReference type="ARBA" id="ARBA00012489"/>
    </source>
</evidence>
<dbReference type="GO" id="GO:0004197">
    <property type="term" value="F:cysteine-type endopeptidase activity"/>
    <property type="evidence" value="ECO:0007669"/>
    <property type="project" value="InterPro"/>
</dbReference>
<evidence type="ECO:0000313" key="8">
    <source>
        <dbReference type="Proteomes" id="UP001151582"/>
    </source>
</evidence>
<protein>
    <recommendedName>
        <fullName evidence="2">separase</fullName>
        <ecNumber evidence="2">3.4.22.49</ecNumber>
    </recommendedName>
</protein>
<reference evidence="7" key="1">
    <citation type="submission" date="2022-07" db="EMBL/GenBank/DDBJ databases">
        <title>Phylogenomic reconstructions and comparative analyses of Kickxellomycotina fungi.</title>
        <authorList>
            <person name="Reynolds N.K."/>
            <person name="Stajich J.E."/>
            <person name="Barry K."/>
            <person name="Grigoriev I.V."/>
            <person name="Crous P."/>
            <person name="Smith M.E."/>
        </authorList>
    </citation>
    <scope>NUCLEOTIDE SEQUENCE</scope>
    <source>
        <strain evidence="7">RSA 567</strain>
    </source>
</reference>
<feature type="region of interest" description="Disordered" evidence="5">
    <location>
        <begin position="1619"/>
        <end position="1654"/>
    </location>
</feature>
<evidence type="ECO:0000256" key="1">
    <source>
        <dbReference type="ARBA" id="ARBA00000451"/>
    </source>
</evidence>
<dbReference type="GO" id="GO:0005737">
    <property type="term" value="C:cytoplasm"/>
    <property type="evidence" value="ECO:0007669"/>
    <property type="project" value="TreeGrafter"/>
</dbReference>
<evidence type="ECO:0000259" key="6">
    <source>
        <dbReference type="PROSITE" id="PS51700"/>
    </source>
</evidence>
<dbReference type="GO" id="GO:0051307">
    <property type="term" value="P:meiotic chromosome separation"/>
    <property type="evidence" value="ECO:0007669"/>
    <property type="project" value="TreeGrafter"/>
</dbReference>
<evidence type="ECO:0000256" key="5">
    <source>
        <dbReference type="SAM" id="MobiDB-lite"/>
    </source>
</evidence>
<dbReference type="InterPro" id="IPR030397">
    <property type="entry name" value="SEPARIN_core_dom"/>
</dbReference>